<keyword evidence="7" id="KW-1185">Reference proteome</keyword>
<dbReference type="NCBIfam" id="TIGR00241">
    <property type="entry name" value="CoA_E_activ"/>
    <property type="match status" value="1"/>
</dbReference>
<dbReference type="CDD" id="cd24109">
    <property type="entry name" value="ASKHA_NBD_YjiL-like"/>
    <property type="match status" value="1"/>
</dbReference>
<organism evidence="6 7">
    <name type="scientific">Sporomusa acidovorans (strain ATCC 49682 / DSM 3132 / Mol)</name>
    <dbReference type="NCBI Taxonomy" id="1123286"/>
    <lineage>
        <taxon>Bacteria</taxon>
        <taxon>Bacillati</taxon>
        <taxon>Bacillota</taxon>
        <taxon>Negativicutes</taxon>
        <taxon>Selenomonadales</taxon>
        <taxon>Sporomusaceae</taxon>
        <taxon>Sporomusa</taxon>
    </lineage>
</organism>
<accession>A0ABZ3J2A1</accession>
<keyword evidence="2" id="KW-0479">Metal-binding</keyword>
<keyword evidence="3" id="KW-0408">Iron</keyword>
<reference evidence="6" key="1">
    <citation type="submission" date="2024-05" db="EMBL/GenBank/DDBJ databases">
        <title>Isolation and characterization of Sporomusa carbonis sp. nov., a carboxydotrophic hydrogenogen in the genus of Sporomusa isolated from a charcoal burning pile.</title>
        <authorList>
            <person name="Boeer T."/>
            <person name="Rosenbaum F."/>
            <person name="Eysell L."/>
            <person name="Mueller V."/>
            <person name="Daniel R."/>
            <person name="Poehlein A."/>
        </authorList>
    </citation>
    <scope>NUCLEOTIDE SEQUENCE [LARGE SCALE GENOMIC DNA]</scope>
    <source>
        <strain evidence="6">DSM 3132</strain>
    </source>
</reference>
<evidence type="ECO:0000256" key="2">
    <source>
        <dbReference type="ARBA" id="ARBA00022723"/>
    </source>
</evidence>
<dbReference type="RefSeq" id="WP_093797187.1">
    <property type="nucleotide sequence ID" value="NZ_CP155571.1"/>
</dbReference>
<protein>
    <submittedName>
        <fullName evidence="6">(R)-2-hydroxyglutaryl-CoA dehydratase activating ATPase</fullName>
    </submittedName>
</protein>
<evidence type="ECO:0000256" key="1">
    <source>
        <dbReference type="ARBA" id="ARBA00001966"/>
    </source>
</evidence>
<comment type="cofactor">
    <cofactor evidence="1">
        <name>[4Fe-4S] cluster</name>
        <dbReference type="ChEBI" id="CHEBI:49883"/>
    </cofactor>
</comment>
<evidence type="ECO:0000256" key="3">
    <source>
        <dbReference type="ARBA" id="ARBA00023004"/>
    </source>
</evidence>
<dbReference type="Proteomes" id="UP000216052">
    <property type="component" value="Chromosome"/>
</dbReference>
<proteinExistence type="predicted"/>
<name>A0ABZ3J2A1_SPOA4</name>
<evidence type="ECO:0000313" key="7">
    <source>
        <dbReference type="Proteomes" id="UP000216052"/>
    </source>
</evidence>
<feature type="domain" description="ATPase BadF/BadG/BcrA/BcrD type" evidence="5">
    <location>
        <begin position="6"/>
        <end position="248"/>
    </location>
</feature>
<evidence type="ECO:0000259" key="5">
    <source>
        <dbReference type="Pfam" id="PF01869"/>
    </source>
</evidence>
<dbReference type="SUPFAM" id="SSF53067">
    <property type="entry name" value="Actin-like ATPase domain"/>
    <property type="match status" value="1"/>
</dbReference>
<dbReference type="EMBL" id="CP155571">
    <property type="protein sequence ID" value="XFO72208.1"/>
    <property type="molecule type" value="Genomic_DNA"/>
</dbReference>
<dbReference type="InterPro" id="IPR043129">
    <property type="entry name" value="ATPase_NBD"/>
</dbReference>
<evidence type="ECO:0000313" key="6">
    <source>
        <dbReference type="EMBL" id="XFO72208.1"/>
    </source>
</evidence>
<dbReference type="InterPro" id="IPR002731">
    <property type="entry name" value="ATPase_BadF"/>
</dbReference>
<dbReference type="InterPro" id="IPR008275">
    <property type="entry name" value="CoA_E_activase_dom"/>
</dbReference>
<dbReference type="PANTHER" id="PTHR32329">
    <property type="entry name" value="BIFUNCTIONAL PROTEIN [INCLUDES 2-HYDROXYACYL-COA DEHYDRATASE (N-TER) AND ITS ACTIVATOR DOMAIN (C_TERM)-RELATED"/>
    <property type="match status" value="1"/>
</dbReference>
<dbReference type="Gene3D" id="3.30.420.40">
    <property type="match status" value="2"/>
</dbReference>
<dbReference type="InterPro" id="IPR051805">
    <property type="entry name" value="Dehydratase_Activator_Redct"/>
</dbReference>
<dbReference type="Pfam" id="PF01869">
    <property type="entry name" value="BcrAD_BadFG"/>
    <property type="match status" value="1"/>
</dbReference>
<evidence type="ECO:0000256" key="4">
    <source>
        <dbReference type="ARBA" id="ARBA00023014"/>
    </source>
</evidence>
<gene>
    <name evidence="6" type="primary">hgdC</name>
    <name evidence="6" type="ORF">SPACI_022540</name>
</gene>
<sequence length="278" mass="29346">MIKASIGIDCGSAACKGVLLQENAILAVCVKPTGWNPRETSQAVLEQLLTKAGLERENVHIIATGYGRVSIEFANKTVTEITCHALGADYLLPGVRAVIDIGGQDSKVIAVEAGQVRSFQMNTKCAAGTGRFLEMSANRMGIGLAEFSALLSTGKSCSLSSMCTVFADSEIVSQLAAGKSREEVAGGIVQLVVDRTVALAARVEYSPPILLTGGLAGIQGLRIALEKRTGYPVVSSELSRFAGAIGAARTYWVKRARNANKKSNFSEPVQEPASVLWN</sequence>
<keyword evidence="4" id="KW-0411">Iron-sulfur</keyword>
<dbReference type="PANTHER" id="PTHR32329:SF2">
    <property type="entry name" value="BIFUNCTIONAL PROTEIN [INCLUDES 2-HYDROXYACYL-COA DEHYDRATASE (N-TER) AND ITS ACTIVATOR DOMAIN (C_TERM)"/>
    <property type="match status" value="1"/>
</dbReference>